<comment type="caution">
    <text evidence="2">The sequence shown here is derived from an EMBL/GenBank/DDBJ whole genome shotgun (WGS) entry which is preliminary data.</text>
</comment>
<evidence type="ECO:0000256" key="1">
    <source>
        <dbReference type="SAM" id="Phobius"/>
    </source>
</evidence>
<accession>A0A9N9LGX5</accession>
<sequence length="155" mass="16656">MLCRFCITVWALFIAYVFFFVGVITSCSFDDDGPSSSNATIVNSTMAFFPRSVNDPTMTIIATVSEVERTFCTNSMIPFHCVTTSVSVTSTITSYTASTTTISPKPSTIKSAGAYSANNSYSGTAYVVVASLGAAILGMLFGGKYYVSQPYIDFY</sequence>
<organism evidence="2 3">
    <name type="scientific">Hymenoscyphus albidus</name>
    <dbReference type="NCBI Taxonomy" id="595503"/>
    <lineage>
        <taxon>Eukaryota</taxon>
        <taxon>Fungi</taxon>
        <taxon>Dikarya</taxon>
        <taxon>Ascomycota</taxon>
        <taxon>Pezizomycotina</taxon>
        <taxon>Leotiomycetes</taxon>
        <taxon>Helotiales</taxon>
        <taxon>Helotiaceae</taxon>
        <taxon>Hymenoscyphus</taxon>
    </lineage>
</organism>
<dbReference type="OrthoDB" id="10420752at2759"/>
<dbReference type="AlphaFoldDB" id="A0A9N9LGX5"/>
<feature type="transmembrane region" description="Helical" evidence="1">
    <location>
        <begin position="125"/>
        <end position="147"/>
    </location>
</feature>
<feature type="transmembrane region" description="Helical" evidence="1">
    <location>
        <begin position="7"/>
        <end position="25"/>
    </location>
</feature>
<dbReference type="PROSITE" id="PS51257">
    <property type="entry name" value="PROKAR_LIPOPROTEIN"/>
    <property type="match status" value="1"/>
</dbReference>
<protein>
    <submittedName>
        <fullName evidence="2">Uncharacterized protein</fullName>
    </submittedName>
</protein>
<evidence type="ECO:0000313" key="2">
    <source>
        <dbReference type="EMBL" id="CAG8975230.1"/>
    </source>
</evidence>
<dbReference type="EMBL" id="CAJVRM010000128">
    <property type="protein sequence ID" value="CAG8975230.1"/>
    <property type="molecule type" value="Genomic_DNA"/>
</dbReference>
<keyword evidence="1" id="KW-0812">Transmembrane</keyword>
<keyword evidence="1" id="KW-0472">Membrane</keyword>
<reference evidence="2" key="1">
    <citation type="submission" date="2021-07" db="EMBL/GenBank/DDBJ databases">
        <authorList>
            <person name="Durling M."/>
        </authorList>
    </citation>
    <scope>NUCLEOTIDE SEQUENCE</scope>
</reference>
<evidence type="ECO:0000313" key="3">
    <source>
        <dbReference type="Proteomes" id="UP000701801"/>
    </source>
</evidence>
<dbReference type="Proteomes" id="UP000701801">
    <property type="component" value="Unassembled WGS sequence"/>
</dbReference>
<gene>
    <name evidence="2" type="ORF">HYALB_00004291</name>
</gene>
<proteinExistence type="predicted"/>
<keyword evidence="3" id="KW-1185">Reference proteome</keyword>
<name>A0A9N9LGX5_9HELO</name>
<keyword evidence="1" id="KW-1133">Transmembrane helix</keyword>